<reference evidence="2" key="1">
    <citation type="submission" date="2025-08" db="UniProtKB">
        <authorList>
            <consortium name="RefSeq"/>
        </authorList>
    </citation>
    <scope>IDENTIFICATION</scope>
    <source>
        <tissue evidence="2">Whole organism</tissue>
    </source>
</reference>
<evidence type="ECO:0000313" key="2">
    <source>
        <dbReference type="RefSeq" id="XP_018006740.1"/>
    </source>
</evidence>
<evidence type="ECO:0000313" key="1">
    <source>
        <dbReference type="Proteomes" id="UP000694843"/>
    </source>
</evidence>
<keyword evidence="1" id="KW-1185">Reference proteome</keyword>
<dbReference type="OrthoDB" id="636685at2759"/>
<dbReference type="PANTHER" id="PTHR39313">
    <property type="entry name" value="IM:7138239"/>
    <property type="match status" value="1"/>
</dbReference>
<organism evidence="1 2">
    <name type="scientific">Hyalella azteca</name>
    <name type="common">Amphipod</name>
    <dbReference type="NCBI Taxonomy" id="294128"/>
    <lineage>
        <taxon>Eukaryota</taxon>
        <taxon>Metazoa</taxon>
        <taxon>Ecdysozoa</taxon>
        <taxon>Arthropoda</taxon>
        <taxon>Crustacea</taxon>
        <taxon>Multicrustacea</taxon>
        <taxon>Malacostraca</taxon>
        <taxon>Eumalacostraca</taxon>
        <taxon>Peracarida</taxon>
        <taxon>Amphipoda</taxon>
        <taxon>Senticaudata</taxon>
        <taxon>Talitrida</taxon>
        <taxon>Talitroidea</taxon>
        <taxon>Hyalellidae</taxon>
        <taxon>Hyalella</taxon>
    </lineage>
</organism>
<name>A0A8B7MZL6_HYAAZ</name>
<dbReference type="AlphaFoldDB" id="A0A8B7MZL6"/>
<dbReference type="RefSeq" id="XP_018006740.1">
    <property type="nucleotide sequence ID" value="XM_018151251.2"/>
</dbReference>
<accession>A0A8B7MZL6</accession>
<dbReference type="GeneID" id="108664626"/>
<gene>
    <name evidence="2" type="primary">LOC108664626</name>
</gene>
<proteinExistence type="predicted"/>
<sequence length="124" mass="13328">MRTTAIEGPNGSECVSVIEQCSCVGSCFRIAHLQHIYNFTSTDPEANFSADGRIEVVDVGRCSGECDALDAGGRCVFKSSDGVCLMSLQHSVGSCSAVQRERLFYHAQDGEVRNLNVVKKCACS</sequence>
<dbReference type="PANTHER" id="PTHR39313:SF1">
    <property type="entry name" value="IM:7138239"/>
    <property type="match status" value="1"/>
</dbReference>
<protein>
    <submittedName>
        <fullName evidence="2">Uncharacterized protein LOC108664626</fullName>
    </submittedName>
</protein>
<dbReference type="KEGG" id="hazt:108664626"/>
<dbReference type="Proteomes" id="UP000694843">
    <property type="component" value="Unplaced"/>
</dbReference>